<keyword evidence="1" id="KW-0812">Transmembrane</keyword>
<protein>
    <submittedName>
        <fullName evidence="2">Lipopolysaccharide export system protein LptC</fullName>
    </submittedName>
</protein>
<evidence type="ECO:0000256" key="1">
    <source>
        <dbReference type="SAM" id="Phobius"/>
    </source>
</evidence>
<keyword evidence="1" id="KW-0472">Membrane</keyword>
<keyword evidence="3" id="KW-1185">Reference proteome</keyword>
<dbReference type="Proteomes" id="UP000316225">
    <property type="component" value="Unassembled WGS sequence"/>
</dbReference>
<dbReference type="OrthoDB" id="7871110at2"/>
<dbReference type="InterPro" id="IPR026265">
    <property type="entry name" value="LptC"/>
</dbReference>
<reference evidence="2 3" key="1">
    <citation type="journal article" date="2015" name="Stand. Genomic Sci.">
        <title>Genomic Encyclopedia of Bacterial and Archaeal Type Strains, Phase III: the genomes of soil and plant-associated and newly described type strains.</title>
        <authorList>
            <person name="Whitman W.B."/>
            <person name="Woyke T."/>
            <person name="Klenk H.P."/>
            <person name="Zhou Y."/>
            <person name="Lilburn T.G."/>
            <person name="Beck B.J."/>
            <person name="De Vos P."/>
            <person name="Vandamme P."/>
            <person name="Eisen J.A."/>
            <person name="Garrity G."/>
            <person name="Hugenholtz P."/>
            <person name="Kyrpides N.C."/>
        </authorList>
    </citation>
    <scope>NUCLEOTIDE SEQUENCE [LARGE SCALE GENOMIC DNA]</scope>
    <source>
        <strain evidence="2 3">CGMCC 1.5364</strain>
    </source>
</reference>
<dbReference type="NCBIfam" id="TIGR04409">
    <property type="entry name" value="LptC_YrbK"/>
    <property type="match status" value="1"/>
</dbReference>
<accession>A0A562NUP5</accession>
<dbReference type="RefSeq" id="WP_145396943.1">
    <property type="nucleotide sequence ID" value="NZ_VLKU01000003.1"/>
</dbReference>
<feature type="transmembrane region" description="Helical" evidence="1">
    <location>
        <begin position="7"/>
        <end position="29"/>
    </location>
</feature>
<gene>
    <name evidence="2" type="ORF">IQ24_01243</name>
</gene>
<dbReference type="EMBL" id="VLKU01000003">
    <property type="protein sequence ID" value="TWI35885.1"/>
    <property type="molecule type" value="Genomic_DNA"/>
</dbReference>
<dbReference type="InterPro" id="IPR010664">
    <property type="entry name" value="LipoPS_assembly_LptC-rel"/>
</dbReference>
<evidence type="ECO:0000313" key="3">
    <source>
        <dbReference type="Proteomes" id="UP000316225"/>
    </source>
</evidence>
<comment type="caution">
    <text evidence="2">The sequence shown here is derived from an EMBL/GenBank/DDBJ whole genome shotgun (WGS) entry which is preliminary data.</text>
</comment>
<dbReference type="GO" id="GO:0015221">
    <property type="term" value="F:lipopolysaccharide transmembrane transporter activity"/>
    <property type="evidence" value="ECO:0007669"/>
    <property type="project" value="InterPro"/>
</dbReference>
<sequence length="191" mass="20307">MVTRSRIVAWLRVVMPLAALVLLSVLFLLGRKPEPGSTIPYADVDPQELAQNSAVTAPNYAGVTPNGSEVTLTAERAKPNASGALESIDAVRMTLTSPEGRKANLDAGKAQMQGDDVRLTGDVRLTTEDGWTVTAPEFLAGLREGTLSADQEVNVTAPFGELTAGRMDLRPTEGGNHVLDLNGGVRLIYRP</sequence>
<dbReference type="Pfam" id="PF06835">
    <property type="entry name" value="LptC"/>
    <property type="match status" value="1"/>
</dbReference>
<proteinExistence type="predicted"/>
<keyword evidence="1" id="KW-1133">Transmembrane helix</keyword>
<dbReference type="GO" id="GO:0005886">
    <property type="term" value="C:plasma membrane"/>
    <property type="evidence" value="ECO:0007669"/>
    <property type="project" value="InterPro"/>
</dbReference>
<evidence type="ECO:0000313" key="2">
    <source>
        <dbReference type="EMBL" id="TWI35885.1"/>
    </source>
</evidence>
<name>A0A562NUP5_9RHOB</name>
<dbReference type="Gene3D" id="2.60.450.10">
    <property type="entry name" value="Lipopolysaccharide (LPS) transport protein A like domain"/>
    <property type="match status" value="1"/>
</dbReference>
<dbReference type="AlphaFoldDB" id="A0A562NUP5"/>
<organism evidence="2 3">
    <name type="scientific">Paracoccus sulfuroxidans</name>
    <dbReference type="NCBI Taxonomy" id="384678"/>
    <lineage>
        <taxon>Bacteria</taxon>
        <taxon>Pseudomonadati</taxon>
        <taxon>Pseudomonadota</taxon>
        <taxon>Alphaproteobacteria</taxon>
        <taxon>Rhodobacterales</taxon>
        <taxon>Paracoccaceae</taxon>
        <taxon>Paracoccus</taxon>
    </lineage>
</organism>